<dbReference type="Proteomes" id="UP000005850">
    <property type="component" value="Chromosome"/>
</dbReference>
<dbReference type="EMBL" id="CP007806">
    <property type="protein sequence ID" value="AIG26471.1"/>
    <property type="molecule type" value="Genomic_DNA"/>
</dbReference>
<dbReference type="STRING" id="1042163.BRLA_c021500"/>
<sequence>MTSRNTPGSLILDAFYVDEFGVQNASHNIDSRMPRGTPLLHKNKFTSVHPLRGGGVIEFAESVRMPDVTNKANPRHNPSLTGQWVQTNIPSGHRDTHPVWLFLSASTLIRARELRSDQPWDTPIRVSILYAVGFEMNRHGLRSAIATHPEPSALVVVPGIEPPLPRWGVGINDSDLMNLLKSAVSRPVTYNTKVMAAYSTGANGLNQTLLHNLIDVSQVERIIFYDCLYEKVSGNTAEALNAARRRAGPSLKIIAYKCTKNGNSLDSSFNLSVVRKNPGLIRSDGVVDLSYMTASVFPAYSALITFRALESGIADGLITLTSSLHTAFDEMKRIVPARGKVVSQSNTWSYVFGGSPPSDKVLLSSWYKDNERVIKQFYSHLGSITKSGSIRELIWGNQLPGWSGGDGEENHDLLLPDFAWEYLTP</sequence>
<keyword evidence="2" id="KW-1185">Reference proteome</keyword>
<dbReference type="RefSeq" id="WP_003337332.1">
    <property type="nucleotide sequence ID" value="NZ_CP007806.1"/>
</dbReference>
<gene>
    <name evidence="1" type="ORF">BRLA_c021500</name>
</gene>
<dbReference type="KEGG" id="blr:BRLA_c021500"/>
<proteinExistence type="predicted"/>
<protein>
    <submittedName>
        <fullName evidence="1">Uncharacterized protein</fullName>
    </submittedName>
</protein>
<accession>A0A075R4Q5</accession>
<dbReference type="HOGENOM" id="CLU_645073_0_0_9"/>
<organism evidence="1 2">
    <name type="scientific">Brevibacillus laterosporus LMG 15441</name>
    <dbReference type="NCBI Taxonomy" id="1042163"/>
    <lineage>
        <taxon>Bacteria</taxon>
        <taxon>Bacillati</taxon>
        <taxon>Bacillota</taxon>
        <taxon>Bacilli</taxon>
        <taxon>Bacillales</taxon>
        <taxon>Paenibacillaceae</taxon>
        <taxon>Brevibacillus</taxon>
    </lineage>
</organism>
<evidence type="ECO:0000313" key="1">
    <source>
        <dbReference type="EMBL" id="AIG26471.1"/>
    </source>
</evidence>
<dbReference type="AlphaFoldDB" id="A0A075R4Q5"/>
<reference evidence="1 2" key="1">
    <citation type="journal article" date="2011" name="J. Bacteriol.">
        <title>Genome sequence of Brevibacillus laterosporus LMG 15441, a pathogen of invertebrates.</title>
        <authorList>
            <person name="Djukic M."/>
            <person name="Poehlein A."/>
            <person name="Thurmer A."/>
            <person name="Daniel R."/>
        </authorList>
    </citation>
    <scope>NUCLEOTIDE SEQUENCE [LARGE SCALE GENOMIC DNA]</scope>
    <source>
        <strain evidence="1 2">LMG 15441</strain>
    </source>
</reference>
<name>A0A075R4Q5_BRELA</name>
<evidence type="ECO:0000313" key="2">
    <source>
        <dbReference type="Proteomes" id="UP000005850"/>
    </source>
</evidence>